<evidence type="ECO:0000256" key="3">
    <source>
        <dbReference type="ARBA" id="ARBA00023237"/>
    </source>
</evidence>
<reference evidence="9" key="1">
    <citation type="submission" date="2017-09" db="EMBL/GenBank/DDBJ databases">
        <authorList>
            <person name="Varghese N."/>
            <person name="Submissions S."/>
        </authorList>
    </citation>
    <scope>NUCLEOTIDE SEQUENCE [LARGE SCALE GENOMIC DNA]</scope>
    <source>
        <strain evidence="9">CGMCC 1.12641</strain>
    </source>
</reference>
<dbReference type="Proteomes" id="UP000219193">
    <property type="component" value="Unassembled WGS sequence"/>
</dbReference>
<dbReference type="GO" id="GO:0005975">
    <property type="term" value="P:carbohydrate metabolic process"/>
    <property type="evidence" value="ECO:0007669"/>
    <property type="project" value="UniProtKB-ARBA"/>
</dbReference>
<dbReference type="AlphaFoldDB" id="A0A285X2Q8"/>
<dbReference type="InterPro" id="IPR006665">
    <property type="entry name" value="OmpA-like"/>
</dbReference>
<dbReference type="Pfam" id="PF00691">
    <property type="entry name" value="OmpA"/>
    <property type="match status" value="1"/>
</dbReference>
<dbReference type="InterPro" id="IPR006664">
    <property type="entry name" value="OMP_bac"/>
</dbReference>
<feature type="domain" description="OmpA-like" evidence="7">
    <location>
        <begin position="307"/>
        <end position="421"/>
    </location>
</feature>
<dbReference type="PANTHER" id="PTHR30329:SF21">
    <property type="entry name" value="LIPOPROTEIN YIAD-RELATED"/>
    <property type="match status" value="1"/>
</dbReference>
<protein>
    <submittedName>
        <fullName evidence="8">OmpA family protein</fullName>
    </submittedName>
</protein>
<dbReference type="PANTHER" id="PTHR30329">
    <property type="entry name" value="STATOR ELEMENT OF FLAGELLAR MOTOR COMPLEX"/>
    <property type="match status" value="1"/>
</dbReference>
<accession>A0A285X2Q8</accession>
<evidence type="ECO:0000259" key="7">
    <source>
        <dbReference type="PROSITE" id="PS51123"/>
    </source>
</evidence>
<dbReference type="Gene3D" id="3.30.1330.60">
    <property type="entry name" value="OmpA-like domain"/>
    <property type="match status" value="1"/>
</dbReference>
<evidence type="ECO:0000313" key="8">
    <source>
        <dbReference type="EMBL" id="SOC79602.1"/>
    </source>
</evidence>
<evidence type="ECO:0000256" key="2">
    <source>
        <dbReference type="ARBA" id="ARBA00023136"/>
    </source>
</evidence>
<feature type="chain" id="PRO_5012380075" evidence="6">
    <location>
        <begin position="22"/>
        <end position="421"/>
    </location>
</feature>
<dbReference type="SUPFAM" id="SSF103088">
    <property type="entry name" value="OmpA-like"/>
    <property type="match status" value="1"/>
</dbReference>
<dbReference type="EMBL" id="OCMF01000001">
    <property type="protein sequence ID" value="SOC79602.1"/>
    <property type="molecule type" value="Genomic_DNA"/>
</dbReference>
<keyword evidence="9" id="KW-1185">Reference proteome</keyword>
<sequence>MKKIMFFLMAGFLCFSLPAEAQILKKISKKAEQAAERSVLKKTDQKVTKETDKAIDGVLNGKSASEASTDDPAAPVSQQDSSVEQPAGAKASAPAKVWSKYNFVPGDEIIFEDDLSREENGEFPSRWDLVRGNAENASLDGVKIIKLDHNGIITPLIDKEDYLPEVFTIEFDAYFNDTYSHWQHILVRFYPGDNSYKRIGNDQVIYPLIINKNGARIRSIKNGDDKTFDKQGPTTPDGTAGWKHIAISYNERALKLFIDEERILNVPNIDLDPTAFSIEIEDNQQGHILAVKNIRIAEGGKKLYDRVMADGKFITRGILFDVNKASLKPESMGVINEIAAMMKEHGDLKFSIEGHTDSDGDDTHNLQLSEQRALAVKDALIAMGIDSSRMQHKGLGESVPVAENSSPEGKANNRRVEFVKI</sequence>
<feature type="region of interest" description="Disordered" evidence="5">
    <location>
        <begin position="51"/>
        <end position="89"/>
    </location>
</feature>
<name>A0A285X2Q8_9FLAO</name>
<dbReference type="RefSeq" id="WP_179670490.1">
    <property type="nucleotide sequence ID" value="NZ_OCMF01000001.1"/>
</dbReference>
<dbReference type="CDD" id="cd07185">
    <property type="entry name" value="OmpA_C-like"/>
    <property type="match status" value="1"/>
</dbReference>
<comment type="subcellular location">
    <subcellularLocation>
        <location evidence="1">Cell outer membrane</location>
    </subcellularLocation>
</comment>
<evidence type="ECO:0000256" key="1">
    <source>
        <dbReference type="ARBA" id="ARBA00004442"/>
    </source>
</evidence>
<evidence type="ECO:0000256" key="5">
    <source>
        <dbReference type="SAM" id="MobiDB-lite"/>
    </source>
</evidence>
<dbReference type="PRINTS" id="PR01021">
    <property type="entry name" value="OMPADOMAIN"/>
</dbReference>
<dbReference type="PROSITE" id="PS51123">
    <property type="entry name" value="OMPA_2"/>
    <property type="match status" value="1"/>
</dbReference>
<dbReference type="InterPro" id="IPR013320">
    <property type="entry name" value="ConA-like_dom_sf"/>
</dbReference>
<organism evidence="8 9">
    <name type="scientific">Salinimicrobium sediminis</name>
    <dbReference type="NCBI Taxonomy" id="1343891"/>
    <lineage>
        <taxon>Bacteria</taxon>
        <taxon>Pseudomonadati</taxon>
        <taxon>Bacteroidota</taxon>
        <taxon>Flavobacteriia</taxon>
        <taxon>Flavobacteriales</taxon>
        <taxon>Flavobacteriaceae</taxon>
        <taxon>Salinimicrobium</taxon>
    </lineage>
</organism>
<keyword evidence="3" id="KW-0998">Cell outer membrane</keyword>
<dbReference type="Gene3D" id="2.60.120.200">
    <property type="match status" value="1"/>
</dbReference>
<evidence type="ECO:0000313" key="9">
    <source>
        <dbReference type="Proteomes" id="UP000219193"/>
    </source>
</evidence>
<proteinExistence type="predicted"/>
<dbReference type="InterPro" id="IPR036737">
    <property type="entry name" value="OmpA-like_sf"/>
</dbReference>
<feature type="signal peptide" evidence="6">
    <location>
        <begin position="1"/>
        <end position="21"/>
    </location>
</feature>
<dbReference type="SUPFAM" id="SSF49899">
    <property type="entry name" value="Concanavalin A-like lectins/glucanases"/>
    <property type="match status" value="1"/>
</dbReference>
<keyword evidence="2 4" id="KW-0472">Membrane</keyword>
<dbReference type="GO" id="GO:0009279">
    <property type="term" value="C:cell outer membrane"/>
    <property type="evidence" value="ECO:0007669"/>
    <property type="project" value="UniProtKB-SubCell"/>
</dbReference>
<gene>
    <name evidence="8" type="ORF">SAMN06296241_1131</name>
</gene>
<evidence type="ECO:0000256" key="4">
    <source>
        <dbReference type="PROSITE-ProRule" id="PRU00473"/>
    </source>
</evidence>
<dbReference type="GO" id="GO:0004553">
    <property type="term" value="F:hydrolase activity, hydrolyzing O-glycosyl compounds"/>
    <property type="evidence" value="ECO:0007669"/>
    <property type="project" value="UniProtKB-ARBA"/>
</dbReference>
<dbReference type="InterPro" id="IPR050330">
    <property type="entry name" value="Bact_OuterMem_StrucFunc"/>
</dbReference>
<keyword evidence="6" id="KW-0732">Signal</keyword>
<evidence type="ECO:0000256" key="6">
    <source>
        <dbReference type="SAM" id="SignalP"/>
    </source>
</evidence>